<dbReference type="Pfam" id="PF13649">
    <property type="entry name" value="Methyltransf_25"/>
    <property type="match status" value="1"/>
</dbReference>
<proteinExistence type="predicted"/>
<protein>
    <recommendedName>
        <fullName evidence="3">Methyltransferase domain-containing protein</fullName>
    </recommendedName>
</protein>
<dbReference type="InterPro" id="IPR041698">
    <property type="entry name" value="Methyltransf_25"/>
</dbReference>
<keyword evidence="2" id="KW-0808">Transferase</keyword>
<name>A0A532V977_UNCT6</name>
<dbReference type="CDD" id="cd02440">
    <property type="entry name" value="AdoMet_MTases"/>
    <property type="match status" value="1"/>
</dbReference>
<dbReference type="InterPro" id="IPR029063">
    <property type="entry name" value="SAM-dependent_MTases_sf"/>
</dbReference>
<dbReference type="AlphaFoldDB" id="A0A532V977"/>
<dbReference type="PANTHER" id="PTHR43861:SF1">
    <property type="entry name" value="TRANS-ACONITATE 2-METHYLTRANSFERASE"/>
    <property type="match status" value="1"/>
</dbReference>
<sequence length="254" mass="28952">MQDICTMKENRLYKDLAWTWPIISPPEDYIEESKKFRDLIIKHSKIEVKTLLDLGCGGGHNDFTLKRYFEITGVDVNSQMLEGAKKLNPEVTYLSGDMRSVRLGKTFDAVTIFDSISYMLTVEELRAAFQTAYVHLNPGGVFLTYMEEETPERFKQNKTTVSTHTKGGVEITLIENQYDPDPRDTTFEATFIFLIRRGGDLAIEADRHLLGIFHLATWIDLAKKVGFEVTLANLKLDDPNYPEVPILIGIKPLK</sequence>
<dbReference type="EMBL" id="NJBO01000003">
    <property type="protein sequence ID" value="TKJ43749.1"/>
    <property type="molecule type" value="Genomic_DNA"/>
</dbReference>
<dbReference type="Gene3D" id="3.40.50.150">
    <property type="entry name" value="Vaccinia Virus protein VP39"/>
    <property type="match status" value="1"/>
</dbReference>
<reference evidence="4 5" key="1">
    <citation type="submission" date="2017-06" db="EMBL/GenBank/DDBJ databases">
        <title>Novel microbial phyla capable of carbon fixation and sulfur reduction in deep-sea sediments.</title>
        <authorList>
            <person name="Huang J."/>
            <person name="Baker B."/>
            <person name="Wang Y."/>
        </authorList>
    </citation>
    <scope>NUCLEOTIDE SEQUENCE [LARGE SCALE GENOMIC DNA]</scope>
    <source>
        <strain evidence="4">B3_TA06</strain>
    </source>
</reference>
<comment type="caution">
    <text evidence="4">The sequence shown here is derived from an EMBL/GenBank/DDBJ whole genome shotgun (WGS) entry which is preliminary data.</text>
</comment>
<dbReference type="Gene3D" id="2.20.130.10">
    <property type="entry name" value="CAC2371-like domains"/>
    <property type="match status" value="1"/>
</dbReference>
<gene>
    <name evidence="4" type="ORF">CEE36_03420</name>
</gene>
<keyword evidence="1" id="KW-0489">Methyltransferase</keyword>
<dbReference type="PANTHER" id="PTHR43861">
    <property type="entry name" value="TRANS-ACONITATE 2-METHYLTRANSFERASE-RELATED"/>
    <property type="match status" value="1"/>
</dbReference>
<dbReference type="Proteomes" id="UP000317778">
    <property type="component" value="Unassembled WGS sequence"/>
</dbReference>
<evidence type="ECO:0000256" key="2">
    <source>
        <dbReference type="ARBA" id="ARBA00022679"/>
    </source>
</evidence>
<dbReference type="GO" id="GO:0008168">
    <property type="term" value="F:methyltransferase activity"/>
    <property type="evidence" value="ECO:0007669"/>
    <property type="project" value="UniProtKB-KW"/>
</dbReference>
<evidence type="ECO:0000259" key="3">
    <source>
        <dbReference type="Pfam" id="PF13649"/>
    </source>
</evidence>
<organism evidence="4 5">
    <name type="scientific">candidate division TA06 bacterium B3_TA06</name>
    <dbReference type="NCBI Taxonomy" id="2012487"/>
    <lineage>
        <taxon>Bacteria</taxon>
        <taxon>Bacteria division TA06</taxon>
    </lineage>
</organism>
<evidence type="ECO:0000313" key="5">
    <source>
        <dbReference type="Proteomes" id="UP000317778"/>
    </source>
</evidence>
<dbReference type="GO" id="GO:0032259">
    <property type="term" value="P:methylation"/>
    <property type="evidence" value="ECO:0007669"/>
    <property type="project" value="UniProtKB-KW"/>
</dbReference>
<dbReference type="SUPFAM" id="SSF53335">
    <property type="entry name" value="S-adenosyl-L-methionine-dependent methyltransferases"/>
    <property type="match status" value="1"/>
</dbReference>
<evidence type="ECO:0000313" key="4">
    <source>
        <dbReference type="EMBL" id="TKJ43749.1"/>
    </source>
</evidence>
<evidence type="ECO:0000256" key="1">
    <source>
        <dbReference type="ARBA" id="ARBA00022603"/>
    </source>
</evidence>
<accession>A0A532V977</accession>
<feature type="domain" description="Methyltransferase" evidence="3">
    <location>
        <begin position="52"/>
        <end position="140"/>
    </location>
</feature>